<dbReference type="PANTHER" id="PTHR23407:SF1">
    <property type="entry name" value="5-FORMYLTETRAHYDROFOLATE CYCLO-LIGASE"/>
    <property type="match status" value="1"/>
</dbReference>
<keyword evidence="6" id="KW-0436">Ligase</keyword>
<proteinExistence type="inferred from homology"/>
<feature type="binding site" evidence="4">
    <location>
        <begin position="128"/>
        <end position="136"/>
    </location>
    <ligand>
        <name>ATP</name>
        <dbReference type="ChEBI" id="CHEBI:30616"/>
    </ligand>
</feature>
<dbReference type="Gene3D" id="3.40.50.10420">
    <property type="entry name" value="NagB/RpiA/CoA transferase-like"/>
    <property type="match status" value="1"/>
</dbReference>
<feature type="binding site" evidence="4">
    <location>
        <begin position="3"/>
        <end position="7"/>
    </location>
    <ligand>
        <name>ATP</name>
        <dbReference type="ChEBI" id="CHEBI:30616"/>
    </ligand>
</feature>
<comment type="cofactor">
    <cofactor evidence="5">
        <name>Mg(2+)</name>
        <dbReference type="ChEBI" id="CHEBI:18420"/>
    </cofactor>
</comment>
<evidence type="ECO:0000256" key="1">
    <source>
        <dbReference type="ARBA" id="ARBA00010638"/>
    </source>
</evidence>
<sequence length="178" mass="19733">MTKNELRKAMRALNRSVDARQRAAVSLRIVARVEELPDFARARTVGLYCALPDEPDLSDALVRWSGEKRLVVPRVEGETMRLFDYDPQTLVTGAFGILEPGPAARLCAPGEIDLLLVPGVAFTREGARCGRGKGYYDRYLAQPEFRGAKFGVCYAHQLIDALPAEPHDVRMDGVIFAE</sequence>
<dbReference type="InterPro" id="IPR037171">
    <property type="entry name" value="NagB/RpiA_transferase-like"/>
</dbReference>
<evidence type="ECO:0000256" key="5">
    <source>
        <dbReference type="RuleBase" id="RU361279"/>
    </source>
</evidence>
<keyword evidence="3 4" id="KW-0067">ATP-binding</keyword>
<feature type="binding site" evidence="4">
    <location>
        <position position="54"/>
    </location>
    <ligand>
        <name>substrate</name>
    </ligand>
</feature>
<dbReference type="GO" id="GO:0035999">
    <property type="term" value="P:tetrahydrofolate interconversion"/>
    <property type="evidence" value="ECO:0007669"/>
    <property type="project" value="TreeGrafter"/>
</dbReference>
<dbReference type="InterPro" id="IPR002698">
    <property type="entry name" value="FTHF_cligase"/>
</dbReference>
<organism evidence="6 7">
    <name type="scientific">Candidatus Alistipes intestinigallinarum</name>
    <dbReference type="NCBI Taxonomy" id="2838440"/>
    <lineage>
        <taxon>Bacteria</taxon>
        <taxon>Pseudomonadati</taxon>
        <taxon>Bacteroidota</taxon>
        <taxon>Bacteroidia</taxon>
        <taxon>Bacteroidales</taxon>
        <taxon>Rikenellaceae</taxon>
        <taxon>Alistipes</taxon>
    </lineage>
</organism>
<evidence type="ECO:0000256" key="3">
    <source>
        <dbReference type="ARBA" id="ARBA00022840"/>
    </source>
</evidence>
<evidence type="ECO:0000256" key="4">
    <source>
        <dbReference type="PIRSR" id="PIRSR006806-1"/>
    </source>
</evidence>
<evidence type="ECO:0000256" key="2">
    <source>
        <dbReference type="ARBA" id="ARBA00022741"/>
    </source>
</evidence>
<dbReference type="InterPro" id="IPR024185">
    <property type="entry name" value="FTHF_cligase-like_sf"/>
</dbReference>
<dbReference type="GO" id="GO:0030272">
    <property type="term" value="F:5-formyltetrahydrofolate cyclo-ligase activity"/>
    <property type="evidence" value="ECO:0007669"/>
    <property type="project" value="UniProtKB-EC"/>
</dbReference>
<comment type="caution">
    <text evidence="6">The sequence shown here is derived from an EMBL/GenBank/DDBJ whole genome shotgun (WGS) entry which is preliminary data.</text>
</comment>
<evidence type="ECO:0000313" key="6">
    <source>
        <dbReference type="EMBL" id="HIY68478.1"/>
    </source>
</evidence>
<reference evidence="6" key="2">
    <citation type="submission" date="2021-04" db="EMBL/GenBank/DDBJ databases">
        <authorList>
            <person name="Gilroy R."/>
        </authorList>
    </citation>
    <scope>NUCLEOTIDE SEQUENCE</scope>
    <source>
        <strain evidence="6">5134</strain>
    </source>
</reference>
<dbReference type="AlphaFoldDB" id="A0A9D2CC07"/>
<protein>
    <recommendedName>
        <fullName evidence="5">5-formyltetrahydrofolate cyclo-ligase</fullName>
        <ecNumber evidence="5">6.3.3.2</ecNumber>
    </recommendedName>
</protein>
<dbReference type="EC" id="6.3.3.2" evidence="5"/>
<dbReference type="NCBIfam" id="TIGR02727">
    <property type="entry name" value="MTHFS_bact"/>
    <property type="match status" value="1"/>
</dbReference>
<gene>
    <name evidence="6" type="ORF">H9828_03575</name>
</gene>
<keyword evidence="5" id="KW-0460">Magnesium</keyword>
<dbReference type="PIRSF" id="PIRSF006806">
    <property type="entry name" value="FTHF_cligase"/>
    <property type="match status" value="1"/>
</dbReference>
<dbReference type="SUPFAM" id="SSF100950">
    <property type="entry name" value="NagB/RpiA/CoA transferase-like"/>
    <property type="match status" value="1"/>
</dbReference>
<evidence type="ECO:0000313" key="7">
    <source>
        <dbReference type="Proteomes" id="UP000886844"/>
    </source>
</evidence>
<comment type="catalytic activity">
    <reaction evidence="5">
        <text>(6S)-5-formyl-5,6,7,8-tetrahydrofolate + ATP = (6R)-5,10-methenyltetrahydrofolate + ADP + phosphate</text>
        <dbReference type="Rhea" id="RHEA:10488"/>
        <dbReference type="ChEBI" id="CHEBI:30616"/>
        <dbReference type="ChEBI" id="CHEBI:43474"/>
        <dbReference type="ChEBI" id="CHEBI:57455"/>
        <dbReference type="ChEBI" id="CHEBI:57457"/>
        <dbReference type="ChEBI" id="CHEBI:456216"/>
        <dbReference type="EC" id="6.3.3.2"/>
    </reaction>
</comment>
<dbReference type="GO" id="GO:0009396">
    <property type="term" value="P:folic acid-containing compound biosynthetic process"/>
    <property type="evidence" value="ECO:0007669"/>
    <property type="project" value="TreeGrafter"/>
</dbReference>
<dbReference type="Proteomes" id="UP000886844">
    <property type="component" value="Unassembled WGS sequence"/>
</dbReference>
<dbReference type="EMBL" id="DXDA01000029">
    <property type="protein sequence ID" value="HIY68478.1"/>
    <property type="molecule type" value="Genomic_DNA"/>
</dbReference>
<keyword evidence="2 4" id="KW-0547">Nucleotide-binding</keyword>
<reference evidence="6" key="1">
    <citation type="journal article" date="2021" name="PeerJ">
        <title>Extensive microbial diversity within the chicken gut microbiome revealed by metagenomics and culture.</title>
        <authorList>
            <person name="Gilroy R."/>
            <person name="Ravi A."/>
            <person name="Getino M."/>
            <person name="Pursley I."/>
            <person name="Horton D.L."/>
            <person name="Alikhan N.F."/>
            <person name="Baker D."/>
            <person name="Gharbi K."/>
            <person name="Hall N."/>
            <person name="Watson M."/>
            <person name="Adriaenssens E.M."/>
            <person name="Foster-Nyarko E."/>
            <person name="Jarju S."/>
            <person name="Secka A."/>
            <person name="Antonio M."/>
            <person name="Oren A."/>
            <person name="Chaudhuri R.R."/>
            <person name="La Ragione R."/>
            <person name="Hildebrand F."/>
            <person name="Pallen M.J."/>
        </authorList>
    </citation>
    <scope>NUCLEOTIDE SEQUENCE</scope>
    <source>
        <strain evidence="6">5134</strain>
    </source>
</reference>
<dbReference type="PANTHER" id="PTHR23407">
    <property type="entry name" value="ATPASE INHIBITOR/5-FORMYLTETRAHYDROFOLATE CYCLO-LIGASE"/>
    <property type="match status" value="1"/>
</dbReference>
<name>A0A9D2CC07_9BACT</name>
<dbReference type="Pfam" id="PF01812">
    <property type="entry name" value="5-FTHF_cyc-lig"/>
    <property type="match status" value="1"/>
</dbReference>
<accession>A0A9D2CC07</accession>
<keyword evidence="5" id="KW-0479">Metal-binding</keyword>
<dbReference type="GO" id="GO:0046872">
    <property type="term" value="F:metal ion binding"/>
    <property type="evidence" value="ECO:0007669"/>
    <property type="project" value="UniProtKB-KW"/>
</dbReference>
<comment type="similarity">
    <text evidence="1 5">Belongs to the 5-formyltetrahydrofolate cyclo-ligase family.</text>
</comment>
<dbReference type="GO" id="GO:0005524">
    <property type="term" value="F:ATP binding"/>
    <property type="evidence" value="ECO:0007669"/>
    <property type="project" value="UniProtKB-KW"/>
</dbReference>